<dbReference type="InterPro" id="IPR029058">
    <property type="entry name" value="AB_hydrolase_fold"/>
</dbReference>
<dbReference type="Pfam" id="PF07859">
    <property type="entry name" value="Abhydrolase_3"/>
    <property type="match status" value="1"/>
</dbReference>
<feature type="domain" description="Alpha/beta hydrolase fold-3" evidence="3">
    <location>
        <begin position="75"/>
        <end position="277"/>
    </location>
</feature>
<evidence type="ECO:0000256" key="1">
    <source>
        <dbReference type="ARBA" id="ARBA00010515"/>
    </source>
</evidence>
<evidence type="ECO:0000313" key="5">
    <source>
        <dbReference type="Proteomes" id="UP000799436"/>
    </source>
</evidence>
<dbReference type="PROSITE" id="PS01173">
    <property type="entry name" value="LIPASE_GDXG_HIS"/>
    <property type="match status" value="1"/>
</dbReference>
<name>A0A6G1L1B9_9PEZI</name>
<dbReference type="EMBL" id="ML995875">
    <property type="protein sequence ID" value="KAF2766218.1"/>
    <property type="molecule type" value="Genomic_DNA"/>
</dbReference>
<dbReference type="GO" id="GO:0016787">
    <property type="term" value="F:hydrolase activity"/>
    <property type="evidence" value="ECO:0007669"/>
    <property type="project" value="UniProtKB-KW"/>
</dbReference>
<dbReference type="SUPFAM" id="SSF53474">
    <property type="entry name" value="alpha/beta-Hydrolases"/>
    <property type="match status" value="1"/>
</dbReference>
<proteinExistence type="inferred from homology"/>
<accession>A0A6G1L1B9</accession>
<protein>
    <recommendedName>
        <fullName evidence="3">Alpha/beta hydrolase fold-3 domain-containing protein</fullName>
    </recommendedName>
</protein>
<dbReference type="InterPro" id="IPR050300">
    <property type="entry name" value="GDXG_lipolytic_enzyme"/>
</dbReference>
<sequence length="304" mass="32927">MSPSKESGALHALFTAFTASFQDNNTFLNRAIYDVASHAAVEEPSTTYDSISFPFRTRGPAKWCRPANASKNHVILFMHGGGYSIGSTTSHRKLAAHLAKQCNAPALMVDYRMTPEHAYPAALDDCVAAYKWLLDQGYSNKNIVVAGDSCGGGLSATVPLKLNLEGVAPPAAAVALSPWYDVVCQDSESLRTNEKKDALSAPHAFADMYVAGGAKKDDPLISPIYASMEDLKRLPPTWISAAGDDGLRDDAVRFAEKLKEADVEYILEVAEGQQHVFEFMAGKAPEADESLRKIGEWVRKKIGS</sequence>
<dbReference type="OrthoDB" id="408631at2759"/>
<dbReference type="AlphaFoldDB" id="A0A6G1L1B9"/>
<reference evidence="4" key="1">
    <citation type="journal article" date="2020" name="Stud. Mycol.">
        <title>101 Dothideomycetes genomes: a test case for predicting lifestyles and emergence of pathogens.</title>
        <authorList>
            <person name="Haridas S."/>
            <person name="Albert R."/>
            <person name="Binder M."/>
            <person name="Bloem J."/>
            <person name="Labutti K."/>
            <person name="Salamov A."/>
            <person name="Andreopoulos B."/>
            <person name="Baker S."/>
            <person name="Barry K."/>
            <person name="Bills G."/>
            <person name="Bluhm B."/>
            <person name="Cannon C."/>
            <person name="Castanera R."/>
            <person name="Culley D."/>
            <person name="Daum C."/>
            <person name="Ezra D."/>
            <person name="Gonzalez J."/>
            <person name="Henrissat B."/>
            <person name="Kuo A."/>
            <person name="Liang C."/>
            <person name="Lipzen A."/>
            <person name="Lutzoni F."/>
            <person name="Magnuson J."/>
            <person name="Mondo S."/>
            <person name="Nolan M."/>
            <person name="Ohm R."/>
            <person name="Pangilinan J."/>
            <person name="Park H.-J."/>
            <person name="Ramirez L."/>
            <person name="Alfaro M."/>
            <person name="Sun H."/>
            <person name="Tritt A."/>
            <person name="Yoshinaga Y."/>
            <person name="Zwiers L.-H."/>
            <person name="Turgeon B."/>
            <person name="Goodwin S."/>
            <person name="Spatafora J."/>
            <person name="Crous P."/>
            <person name="Grigoriev I."/>
        </authorList>
    </citation>
    <scope>NUCLEOTIDE SEQUENCE</scope>
    <source>
        <strain evidence="4">CBS 116005</strain>
    </source>
</reference>
<evidence type="ECO:0000256" key="2">
    <source>
        <dbReference type="ARBA" id="ARBA00022801"/>
    </source>
</evidence>
<dbReference type="PANTHER" id="PTHR48081">
    <property type="entry name" value="AB HYDROLASE SUPERFAMILY PROTEIN C4A8.06C"/>
    <property type="match status" value="1"/>
</dbReference>
<dbReference type="Proteomes" id="UP000799436">
    <property type="component" value="Unassembled WGS sequence"/>
</dbReference>
<dbReference type="Gene3D" id="3.40.50.1820">
    <property type="entry name" value="alpha/beta hydrolase"/>
    <property type="match status" value="1"/>
</dbReference>
<keyword evidence="5" id="KW-1185">Reference proteome</keyword>
<evidence type="ECO:0000313" key="4">
    <source>
        <dbReference type="EMBL" id="KAF2766218.1"/>
    </source>
</evidence>
<dbReference type="PANTHER" id="PTHR48081:SF8">
    <property type="entry name" value="ALPHA_BETA HYDROLASE FOLD-3 DOMAIN-CONTAINING PROTEIN-RELATED"/>
    <property type="match status" value="1"/>
</dbReference>
<comment type="similarity">
    <text evidence="1">Belongs to the 'GDXG' lipolytic enzyme family.</text>
</comment>
<keyword evidence="2" id="KW-0378">Hydrolase</keyword>
<dbReference type="InterPro" id="IPR013094">
    <property type="entry name" value="AB_hydrolase_3"/>
</dbReference>
<gene>
    <name evidence="4" type="ORF">EJ03DRAFT_330278</name>
</gene>
<dbReference type="InterPro" id="IPR002168">
    <property type="entry name" value="Lipase_GDXG_HIS_AS"/>
</dbReference>
<evidence type="ECO:0000259" key="3">
    <source>
        <dbReference type="Pfam" id="PF07859"/>
    </source>
</evidence>
<organism evidence="4 5">
    <name type="scientific">Teratosphaeria nubilosa</name>
    <dbReference type="NCBI Taxonomy" id="161662"/>
    <lineage>
        <taxon>Eukaryota</taxon>
        <taxon>Fungi</taxon>
        <taxon>Dikarya</taxon>
        <taxon>Ascomycota</taxon>
        <taxon>Pezizomycotina</taxon>
        <taxon>Dothideomycetes</taxon>
        <taxon>Dothideomycetidae</taxon>
        <taxon>Mycosphaerellales</taxon>
        <taxon>Teratosphaeriaceae</taxon>
        <taxon>Teratosphaeria</taxon>
    </lineage>
</organism>